<evidence type="ECO:0000256" key="1">
    <source>
        <dbReference type="ARBA" id="ARBA00022670"/>
    </source>
</evidence>
<comment type="cofactor">
    <cofactor evidence="7">
        <name>Mn(2+)</name>
        <dbReference type="ChEBI" id="CHEBI:29035"/>
    </cofactor>
    <text evidence="7">Binds 2 manganese ions per subunit.</text>
</comment>
<dbReference type="InterPro" id="IPR001131">
    <property type="entry name" value="Peptidase_M24B_aminopep-P_CS"/>
</dbReference>
<keyword evidence="5 7" id="KW-0482">Metalloprotease</keyword>
<dbReference type="PANTHER" id="PTHR43226:SF8">
    <property type="entry name" value="XAA-PRO DIPEPTIDASE"/>
    <property type="match status" value="1"/>
</dbReference>
<evidence type="ECO:0000259" key="9">
    <source>
        <dbReference type="Pfam" id="PF21216"/>
    </source>
</evidence>
<evidence type="ECO:0000256" key="3">
    <source>
        <dbReference type="ARBA" id="ARBA00022801"/>
    </source>
</evidence>
<organism evidence="10 11">
    <name type="scientific">Marinobacterium aestuarii</name>
    <dbReference type="NCBI Taxonomy" id="1821621"/>
    <lineage>
        <taxon>Bacteria</taxon>
        <taxon>Pseudomonadati</taxon>
        <taxon>Pseudomonadota</taxon>
        <taxon>Gammaproteobacteria</taxon>
        <taxon>Oceanospirillales</taxon>
        <taxon>Oceanospirillaceae</taxon>
        <taxon>Marinobacterium</taxon>
    </lineage>
</organism>
<dbReference type="Proteomes" id="UP000078070">
    <property type="component" value="Chromosome"/>
</dbReference>
<dbReference type="InterPro" id="IPR052433">
    <property type="entry name" value="X-Pro_dipept-like"/>
</dbReference>
<keyword evidence="2 7" id="KW-0479">Metal-binding</keyword>
<dbReference type="PANTHER" id="PTHR43226">
    <property type="entry name" value="XAA-PRO AMINOPEPTIDASE 3"/>
    <property type="match status" value="1"/>
</dbReference>
<dbReference type="EC" id="3.4.13.9" evidence="7"/>
<dbReference type="Pfam" id="PF00557">
    <property type="entry name" value="Peptidase_M24"/>
    <property type="match status" value="1"/>
</dbReference>
<dbReference type="InterPro" id="IPR029149">
    <property type="entry name" value="Creatin/AminoP/Spt16_N"/>
</dbReference>
<dbReference type="GO" id="GO:0006508">
    <property type="term" value="P:proteolysis"/>
    <property type="evidence" value="ECO:0007669"/>
    <property type="project" value="UniProtKB-KW"/>
</dbReference>
<evidence type="ECO:0000256" key="2">
    <source>
        <dbReference type="ARBA" id="ARBA00022723"/>
    </source>
</evidence>
<dbReference type="GO" id="GO:0016795">
    <property type="term" value="F:phosphoric triester hydrolase activity"/>
    <property type="evidence" value="ECO:0007669"/>
    <property type="project" value="InterPro"/>
</dbReference>
<comment type="catalytic activity">
    <reaction evidence="7">
        <text>Xaa-L-Pro dipeptide + H2O = an L-alpha-amino acid + L-proline</text>
        <dbReference type="Rhea" id="RHEA:76407"/>
        <dbReference type="ChEBI" id="CHEBI:15377"/>
        <dbReference type="ChEBI" id="CHEBI:59869"/>
        <dbReference type="ChEBI" id="CHEBI:60039"/>
        <dbReference type="ChEBI" id="CHEBI:195196"/>
        <dbReference type="EC" id="3.4.13.9"/>
    </reaction>
</comment>
<dbReference type="InterPro" id="IPR048819">
    <property type="entry name" value="PepQ_N"/>
</dbReference>
<keyword evidence="1 7" id="KW-0645">Protease</keyword>
<keyword evidence="11" id="KW-1185">Reference proteome</keyword>
<feature type="binding site" evidence="7">
    <location>
        <position position="416"/>
    </location>
    <ligand>
        <name>Mn(2+)</name>
        <dbReference type="ChEBI" id="CHEBI:29035"/>
        <label>2</label>
    </ligand>
</feature>
<evidence type="ECO:0000259" key="8">
    <source>
        <dbReference type="Pfam" id="PF00557"/>
    </source>
</evidence>
<evidence type="ECO:0000256" key="6">
    <source>
        <dbReference type="ARBA" id="ARBA00023211"/>
    </source>
</evidence>
<comment type="similarity">
    <text evidence="7">Belongs to the peptidase M24B family. Bacterial-type prolidase subfamily.</text>
</comment>
<dbReference type="GO" id="GO:0102009">
    <property type="term" value="F:proline dipeptidase activity"/>
    <property type="evidence" value="ECO:0007669"/>
    <property type="project" value="UniProtKB-EC"/>
</dbReference>
<feature type="binding site" evidence="7">
    <location>
        <position position="377"/>
    </location>
    <ligand>
        <name>Mn(2+)</name>
        <dbReference type="ChEBI" id="CHEBI:29035"/>
        <label>1</label>
    </ligand>
</feature>
<dbReference type="GO" id="GO:0046872">
    <property type="term" value="F:metal ion binding"/>
    <property type="evidence" value="ECO:0007669"/>
    <property type="project" value="UniProtKB-KW"/>
</dbReference>
<dbReference type="SUPFAM" id="SSF55920">
    <property type="entry name" value="Creatinase/aminopeptidase"/>
    <property type="match status" value="1"/>
</dbReference>
<evidence type="ECO:0000256" key="7">
    <source>
        <dbReference type="HAMAP-Rule" id="MF_01279"/>
    </source>
</evidence>
<reference evidence="11" key="1">
    <citation type="submission" date="2016-05" db="EMBL/GenBank/DDBJ databases">
        <authorList>
            <person name="Baek K."/>
            <person name="Yang S.-J."/>
        </authorList>
    </citation>
    <scope>NUCLEOTIDE SEQUENCE [LARGE SCALE GENOMIC DNA]</scope>
    <source>
        <strain evidence="11">ST58-10</strain>
    </source>
</reference>
<dbReference type="GO" id="GO:0004177">
    <property type="term" value="F:aminopeptidase activity"/>
    <property type="evidence" value="ECO:0007669"/>
    <property type="project" value="TreeGrafter"/>
</dbReference>
<name>A0A1A9EWP1_9GAMM</name>
<reference evidence="10 11" key="2">
    <citation type="journal article" date="2018" name="Int. J. Syst. Evol. Microbiol.">
        <title>Marinobacterium aestuarii sp. nov., a benzene-degrading marine bacterium isolated from estuary sediment.</title>
        <authorList>
            <person name="Bae S.S."/>
            <person name="Jung J."/>
            <person name="Chung D."/>
            <person name="Baek K."/>
        </authorList>
    </citation>
    <scope>NUCLEOTIDE SEQUENCE [LARGE SCALE GENOMIC DNA]</scope>
    <source>
        <strain evidence="10 11">ST58-10</strain>
    </source>
</reference>
<dbReference type="KEGG" id="mars:A8C75_05990"/>
<dbReference type="RefSeq" id="WP_067379449.1">
    <property type="nucleotide sequence ID" value="NZ_CP015839.1"/>
</dbReference>
<feature type="binding site" evidence="7">
    <location>
        <position position="240"/>
    </location>
    <ligand>
        <name>Mn(2+)</name>
        <dbReference type="ChEBI" id="CHEBI:29035"/>
        <label>2</label>
    </ligand>
</feature>
<gene>
    <name evidence="7" type="primary">pepQ</name>
    <name evidence="10" type="ORF">A8C75_05990</name>
</gene>
<sequence length="442" mass="48701">MHKFFAHHIETLRARFDRILSESAFDALLLGSGTAPRRFLDDTQYPFRAHPPFVQWLPYLTEQPGSWLLLRPGYKPVLYLYCPDDFWHQAPEAPSGDWTALFEIECFTDVGALKALLKGLGRTAVIAAAQPDFAREDWVHNPAGLMARLDFERALKTDWELHCLRQANRIAVRGHLAAEQLFQAGASEYAIHQGYLAAIDHNERDLPYDNIVALNCHAAVLHYQFQQREAPAERHTLLIDAGASHHGYAADITRTHAADPASAFAGLIAALDSAQKSLLRSVAPGASFIELHQQMHELLAGVLRDAGLVSASVEAQIAQGITRAFFPHGLGHLLGLQVHDVGGWQQDAAGSLREPPAEHPFLRLTRTLQPGFVITIEPGLYFIPSLLGKLRESPGGRAVNWAQLKALMPFGGIRIEDNVAVTAQGCENFTRDAFAAAGREGF</sequence>
<feature type="binding site" evidence="7">
    <location>
        <position position="416"/>
    </location>
    <ligand>
        <name>Mn(2+)</name>
        <dbReference type="ChEBI" id="CHEBI:29035"/>
        <label>1</label>
    </ligand>
</feature>
<dbReference type="GO" id="GO:0008235">
    <property type="term" value="F:metalloexopeptidase activity"/>
    <property type="evidence" value="ECO:0007669"/>
    <property type="project" value="UniProtKB-UniRule"/>
</dbReference>
<feature type="domain" description="Xaa-Pro dipeptidase N-terminal" evidence="9">
    <location>
        <begin position="4"/>
        <end position="151"/>
    </location>
</feature>
<dbReference type="NCBIfam" id="NF010133">
    <property type="entry name" value="PRK13607.1"/>
    <property type="match status" value="1"/>
</dbReference>
<accession>A0A1A9EWP1</accession>
<keyword evidence="3 7" id="KW-0378">Hydrolase</keyword>
<dbReference type="InterPro" id="IPR036005">
    <property type="entry name" value="Creatinase/aminopeptidase-like"/>
</dbReference>
<dbReference type="HAMAP" id="MF_01279">
    <property type="entry name" value="X_Pro_dipeptid"/>
    <property type="match status" value="1"/>
</dbReference>
<keyword evidence="6 7" id="KW-0464">Manganese</keyword>
<feature type="binding site" evidence="7">
    <location>
        <position position="332"/>
    </location>
    <ligand>
        <name>Mn(2+)</name>
        <dbReference type="ChEBI" id="CHEBI:29035"/>
        <label>1</label>
    </ligand>
</feature>
<feature type="binding site" evidence="7">
    <location>
        <position position="251"/>
    </location>
    <ligand>
        <name>Mn(2+)</name>
        <dbReference type="ChEBI" id="CHEBI:29035"/>
        <label>1</label>
    </ligand>
</feature>
<dbReference type="EMBL" id="CP015839">
    <property type="protein sequence ID" value="ANG62088.1"/>
    <property type="molecule type" value="Genomic_DNA"/>
</dbReference>
<keyword evidence="4 7" id="KW-0224">Dipeptidase</keyword>
<protein>
    <recommendedName>
        <fullName evidence="7">Xaa-Pro dipeptidase</fullName>
        <shortName evidence="7">X-Pro dipeptidase</shortName>
        <ecNumber evidence="7">3.4.13.9</ecNumber>
    </recommendedName>
    <alternativeName>
        <fullName evidence="7">Imidodipeptidase</fullName>
    </alternativeName>
    <alternativeName>
        <fullName evidence="7">Proline dipeptidase</fullName>
        <shortName evidence="7">Prolidase</shortName>
    </alternativeName>
</protein>
<feature type="domain" description="Peptidase M24" evidence="8">
    <location>
        <begin position="163"/>
        <end position="423"/>
    </location>
</feature>
<evidence type="ECO:0000256" key="4">
    <source>
        <dbReference type="ARBA" id="ARBA00022997"/>
    </source>
</evidence>
<evidence type="ECO:0000313" key="11">
    <source>
        <dbReference type="Proteomes" id="UP000078070"/>
    </source>
</evidence>
<dbReference type="AlphaFoldDB" id="A0A1A9EWP1"/>
<proteinExistence type="inferred from homology"/>
<dbReference type="InterPro" id="IPR022846">
    <property type="entry name" value="X_Pro_dipept"/>
</dbReference>
<dbReference type="Gene3D" id="3.90.230.10">
    <property type="entry name" value="Creatinase/methionine aminopeptidase superfamily"/>
    <property type="match status" value="1"/>
</dbReference>
<dbReference type="GO" id="GO:0005829">
    <property type="term" value="C:cytosol"/>
    <property type="evidence" value="ECO:0007669"/>
    <property type="project" value="TreeGrafter"/>
</dbReference>
<dbReference type="STRING" id="1821621.A8C75_05990"/>
<feature type="binding site" evidence="7">
    <location>
        <position position="251"/>
    </location>
    <ligand>
        <name>Mn(2+)</name>
        <dbReference type="ChEBI" id="CHEBI:29035"/>
        <label>2</label>
    </ligand>
</feature>
<comment type="function">
    <text evidence="7">Splits dipeptides with a prolyl residue in the C-terminal position.</text>
</comment>
<dbReference type="OrthoDB" id="9806388at2"/>
<evidence type="ECO:0000256" key="5">
    <source>
        <dbReference type="ARBA" id="ARBA00023049"/>
    </source>
</evidence>
<dbReference type="Pfam" id="PF21216">
    <property type="entry name" value="PepQ_N"/>
    <property type="match status" value="1"/>
</dbReference>
<dbReference type="Gene3D" id="3.40.350.10">
    <property type="entry name" value="Creatinase/prolidase N-terminal domain"/>
    <property type="match status" value="1"/>
</dbReference>
<evidence type="ECO:0000313" key="10">
    <source>
        <dbReference type="EMBL" id="ANG62088.1"/>
    </source>
</evidence>
<dbReference type="PROSITE" id="PS00491">
    <property type="entry name" value="PROLINE_PEPTIDASE"/>
    <property type="match status" value="1"/>
</dbReference>
<dbReference type="InterPro" id="IPR000994">
    <property type="entry name" value="Pept_M24"/>
</dbReference>